<evidence type="ECO:0000256" key="1">
    <source>
        <dbReference type="ARBA" id="ARBA00008226"/>
    </source>
</evidence>
<evidence type="ECO:0000256" key="7">
    <source>
        <dbReference type="SAM" id="MobiDB-lite"/>
    </source>
</evidence>
<dbReference type="GO" id="GO:0005524">
    <property type="term" value="F:ATP binding"/>
    <property type="evidence" value="ECO:0007669"/>
    <property type="project" value="UniProtKB-UniRule"/>
</dbReference>
<dbReference type="SUPFAM" id="SSF52954">
    <property type="entry name" value="Class II aaRS ABD-related"/>
    <property type="match status" value="1"/>
</dbReference>
<sequence>MENQNTQSETPRGDSDKKSVNKVNFQAARGVRDILPNEQKFWQYSRHIAEEIARVFGFRHIDIPTFETAALFDRSIGSSSDIISKELYFVSSKEEKDVPIDKMLALRPEFTAGIARAYIENGLQTWPQPIKLYTQGPVFRHDKPQKGRFREFYQIDFEILGDPSPKADAWVILACWEYLTVLGLTKVEIQINSLGSIESQEKYRKKLKIYYKPLLDKLCTTCQTRFEKNVLRLLDCKEVSCIKHKENAPTTIDNLDEASKKHFMEVLSMLDAFNVSYSLNPYIVRGLDYYTHTAFEIMISESADEKTQTSGASHQVAIGGGGRYDGLLKQIGGNNTPGVGVALGIDRIVDEMKRQKVQVKHQPHTEIFVVSIGSRAQKRADNLVMDLLRAGFATEFSPDKLNFRAQLKMADKLEATYTIIIGEREAHDNTCIIRDMKSGIQEDASCDELVSLLSERIR</sequence>
<gene>
    <name evidence="5" type="primary">hisS</name>
    <name evidence="9" type="ORF">UT11_C0035G0007</name>
</gene>
<evidence type="ECO:0000256" key="3">
    <source>
        <dbReference type="ARBA" id="ARBA00023146"/>
    </source>
</evidence>
<dbReference type="PIRSF" id="PIRSF001549">
    <property type="entry name" value="His-tRNA_synth"/>
    <property type="match status" value="1"/>
</dbReference>
<dbReference type="AlphaFoldDB" id="A0A0G0L8H3"/>
<dbReference type="InterPro" id="IPR004154">
    <property type="entry name" value="Anticodon-bd"/>
</dbReference>
<evidence type="ECO:0000259" key="8">
    <source>
        <dbReference type="PROSITE" id="PS50862"/>
    </source>
</evidence>
<keyword evidence="5 9" id="KW-0436">Ligase</keyword>
<feature type="binding site" evidence="6">
    <location>
        <begin position="109"/>
        <end position="111"/>
    </location>
    <ligand>
        <name>L-histidine</name>
        <dbReference type="ChEBI" id="CHEBI:57595"/>
    </ligand>
</feature>
<comment type="subunit">
    <text evidence="5">Homodimer.</text>
</comment>
<dbReference type="Gene3D" id="3.30.930.10">
    <property type="entry name" value="Bira Bifunctional Protein, Domain 2"/>
    <property type="match status" value="1"/>
</dbReference>
<dbReference type="InterPro" id="IPR045864">
    <property type="entry name" value="aa-tRNA-synth_II/BPL/LPL"/>
</dbReference>
<evidence type="ECO:0000313" key="10">
    <source>
        <dbReference type="Proteomes" id="UP000033934"/>
    </source>
</evidence>
<dbReference type="GO" id="GO:0004821">
    <property type="term" value="F:histidine-tRNA ligase activity"/>
    <property type="evidence" value="ECO:0007669"/>
    <property type="project" value="UniProtKB-UniRule"/>
</dbReference>
<dbReference type="CDD" id="cd00773">
    <property type="entry name" value="HisRS-like_core"/>
    <property type="match status" value="1"/>
</dbReference>
<keyword evidence="5" id="KW-0648">Protein biosynthesis</keyword>
<dbReference type="PANTHER" id="PTHR43707">
    <property type="entry name" value="HISTIDYL-TRNA SYNTHETASE"/>
    <property type="match status" value="1"/>
</dbReference>
<feature type="binding site" evidence="6">
    <location>
        <position position="285"/>
    </location>
    <ligand>
        <name>L-histidine</name>
        <dbReference type="ChEBI" id="CHEBI:57595"/>
    </ligand>
</feature>
<dbReference type="Proteomes" id="UP000033934">
    <property type="component" value="Unassembled WGS sequence"/>
</dbReference>
<dbReference type="PATRIC" id="fig|1618334.3.peg.547"/>
<comment type="caution">
    <text evidence="9">The sequence shown here is derived from an EMBL/GenBank/DDBJ whole genome shotgun (WGS) entry which is preliminary data.</text>
</comment>
<proteinExistence type="inferred from homology"/>
<evidence type="ECO:0000256" key="5">
    <source>
        <dbReference type="HAMAP-Rule" id="MF_00127"/>
    </source>
</evidence>
<evidence type="ECO:0000256" key="4">
    <source>
        <dbReference type="ARBA" id="ARBA00047639"/>
    </source>
</evidence>
<dbReference type="HAMAP" id="MF_00127">
    <property type="entry name" value="His_tRNA_synth"/>
    <property type="match status" value="1"/>
</dbReference>
<dbReference type="Pfam" id="PF13393">
    <property type="entry name" value="tRNA-synt_His"/>
    <property type="match status" value="1"/>
</dbReference>
<evidence type="ECO:0000256" key="2">
    <source>
        <dbReference type="ARBA" id="ARBA00022741"/>
    </source>
</evidence>
<feature type="region of interest" description="Disordered" evidence="7">
    <location>
        <begin position="1"/>
        <end position="20"/>
    </location>
</feature>
<dbReference type="InterPro" id="IPR004516">
    <property type="entry name" value="HisRS/HisZ"/>
</dbReference>
<comment type="subcellular location">
    <subcellularLocation>
        <location evidence="5">Cytoplasm</location>
    </subcellularLocation>
</comment>
<organism evidence="9 10">
    <name type="scientific">Berkelbacteria bacterium GW2011_GWA2_38_9</name>
    <dbReference type="NCBI Taxonomy" id="1618334"/>
    <lineage>
        <taxon>Bacteria</taxon>
        <taxon>Candidatus Berkelbacteria</taxon>
    </lineage>
</organism>
<feature type="binding site" evidence="6">
    <location>
        <begin position="289"/>
        <end position="290"/>
    </location>
    <ligand>
        <name>L-histidine</name>
        <dbReference type="ChEBI" id="CHEBI:57595"/>
    </ligand>
</feature>
<name>A0A0G0L8H3_9BACT</name>
<dbReference type="Gene3D" id="3.40.50.800">
    <property type="entry name" value="Anticodon-binding domain"/>
    <property type="match status" value="1"/>
</dbReference>
<reference evidence="9 10" key="1">
    <citation type="journal article" date="2015" name="Nature">
        <title>rRNA introns, odd ribosomes, and small enigmatic genomes across a large radiation of phyla.</title>
        <authorList>
            <person name="Brown C.T."/>
            <person name="Hug L.A."/>
            <person name="Thomas B.C."/>
            <person name="Sharon I."/>
            <person name="Castelle C.J."/>
            <person name="Singh A."/>
            <person name="Wilkins M.J."/>
            <person name="Williams K.H."/>
            <person name="Banfield J.F."/>
        </authorList>
    </citation>
    <scope>NUCLEOTIDE SEQUENCE [LARGE SCALE GENOMIC DNA]</scope>
</reference>
<keyword evidence="2 5" id="KW-0547">Nucleotide-binding</keyword>
<feature type="binding site" evidence="6">
    <location>
        <position position="154"/>
    </location>
    <ligand>
        <name>L-histidine</name>
        <dbReference type="ChEBI" id="CHEBI:57595"/>
    </ligand>
</feature>
<dbReference type="PANTHER" id="PTHR43707:SF1">
    <property type="entry name" value="HISTIDINE--TRNA LIGASE, MITOCHONDRIAL-RELATED"/>
    <property type="match status" value="1"/>
</dbReference>
<evidence type="ECO:0000256" key="6">
    <source>
        <dbReference type="PIRSR" id="PIRSR001549-1"/>
    </source>
</evidence>
<dbReference type="InterPro" id="IPR006195">
    <property type="entry name" value="aa-tRNA-synth_II"/>
</dbReference>
<keyword evidence="3 5" id="KW-0030">Aminoacyl-tRNA synthetase</keyword>
<comment type="catalytic activity">
    <reaction evidence="4 5">
        <text>tRNA(His) + L-histidine + ATP = L-histidyl-tRNA(His) + AMP + diphosphate + H(+)</text>
        <dbReference type="Rhea" id="RHEA:17313"/>
        <dbReference type="Rhea" id="RHEA-COMP:9665"/>
        <dbReference type="Rhea" id="RHEA-COMP:9689"/>
        <dbReference type="ChEBI" id="CHEBI:15378"/>
        <dbReference type="ChEBI" id="CHEBI:30616"/>
        <dbReference type="ChEBI" id="CHEBI:33019"/>
        <dbReference type="ChEBI" id="CHEBI:57595"/>
        <dbReference type="ChEBI" id="CHEBI:78442"/>
        <dbReference type="ChEBI" id="CHEBI:78527"/>
        <dbReference type="ChEBI" id="CHEBI:456215"/>
        <dbReference type="EC" id="6.1.1.21"/>
    </reaction>
</comment>
<keyword evidence="5" id="KW-0963">Cytoplasm</keyword>
<dbReference type="InterPro" id="IPR015807">
    <property type="entry name" value="His-tRNA-ligase"/>
</dbReference>
<feature type="binding site" evidence="6">
    <location>
        <position position="140"/>
    </location>
    <ligand>
        <name>L-histidine</name>
        <dbReference type="ChEBI" id="CHEBI:57595"/>
    </ligand>
</feature>
<dbReference type="EC" id="6.1.1.21" evidence="5"/>
<feature type="compositionally biased region" description="Polar residues" evidence="7">
    <location>
        <begin position="1"/>
        <end position="10"/>
    </location>
</feature>
<feature type="domain" description="Aminoacyl-transfer RNA synthetases class-II family profile" evidence="8">
    <location>
        <begin position="53"/>
        <end position="349"/>
    </location>
</feature>
<protein>
    <recommendedName>
        <fullName evidence="5">Histidine--tRNA ligase</fullName>
        <ecNumber evidence="5">6.1.1.21</ecNumber>
    </recommendedName>
    <alternativeName>
        <fullName evidence="5">Histidyl-tRNA synthetase</fullName>
        <shortName evidence="5">HisRS</shortName>
    </alternativeName>
</protein>
<dbReference type="GO" id="GO:0005737">
    <property type="term" value="C:cytoplasm"/>
    <property type="evidence" value="ECO:0007669"/>
    <property type="project" value="UniProtKB-SubCell"/>
</dbReference>
<feature type="binding site" evidence="6">
    <location>
        <position position="158"/>
    </location>
    <ligand>
        <name>L-histidine</name>
        <dbReference type="ChEBI" id="CHEBI:57595"/>
    </ligand>
</feature>
<dbReference type="SUPFAM" id="SSF55681">
    <property type="entry name" value="Class II aaRS and biotin synthetases"/>
    <property type="match status" value="1"/>
</dbReference>
<dbReference type="InterPro" id="IPR036621">
    <property type="entry name" value="Anticodon-bd_dom_sf"/>
</dbReference>
<dbReference type="Pfam" id="PF03129">
    <property type="entry name" value="HGTP_anticodon"/>
    <property type="match status" value="1"/>
</dbReference>
<dbReference type="InterPro" id="IPR041715">
    <property type="entry name" value="HisRS-like_core"/>
</dbReference>
<dbReference type="GO" id="GO:0006427">
    <property type="term" value="P:histidyl-tRNA aminoacylation"/>
    <property type="evidence" value="ECO:0007669"/>
    <property type="project" value="UniProtKB-UniRule"/>
</dbReference>
<dbReference type="EMBL" id="LBVO01000035">
    <property type="protein sequence ID" value="KKQ88308.1"/>
    <property type="molecule type" value="Genomic_DNA"/>
</dbReference>
<comment type="similarity">
    <text evidence="1 5">Belongs to the class-II aminoacyl-tRNA synthetase family.</text>
</comment>
<dbReference type="PROSITE" id="PS50862">
    <property type="entry name" value="AA_TRNA_LIGASE_II"/>
    <property type="match status" value="1"/>
</dbReference>
<dbReference type="NCBIfam" id="TIGR00442">
    <property type="entry name" value="hisS"/>
    <property type="match status" value="1"/>
</dbReference>
<keyword evidence="5" id="KW-0067">ATP-binding</keyword>
<evidence type="ECO:0000313" key="9">
    <source>
        <dbReference type="EMBL" id="KKQ88308.1"/>
    </source>
</evidence>
<accession>A0A0G0L8H3</accession>